<evidence type="ECO:0000313" key="2">
    <source>
        <dbReference type="Proteomes" id="UP000095282"/>
    </source>
</evidence>
<dbReference type="InterPro" id="IPR001810">
    <property type="entry name" value="F-box_dom"/>
</dbReference>
<feature type="domain" description="F-box" evidence="1">
    <location>
        <begin position="2"/>
        <end position="48"/>
    </location>
</feature>
<dbReference type="eggNOG" id="ENOG502TKI5">
    <property type="taxonomic scope" value="Eukaryota"/>
</dbReference>
<dbReference type="PANTHER" id="PTHR21503">
    <property type="entry name" value="F-BOX-CONTAINING HYPOTHETICAL PROTEIN C.ELEGANS"/>
    <property type="match status" value="1"/>
</dbReference>
<protein>
    <submittedName>
        <fullName evidence="3">F-box domain-containing protein</fullName>
    </submittedName>
</protein>
<sequence>MLFPLLSLPDLALEEIVKNFDHKEILFLTQTSQKARRQISKHKKSHSVEIKVTDFDVEISCNNRKFFRIQIKTWGREFNSSWRFKTLVPVQYQESTLTCFWRLEFTAFQEILDFLKEIFQIKEVSLKVIEERSSWVAPILEHCVSKNLKIGSVEWSPIKKNEEMVDRLLMASRGASWLKIRGLQFAPIRFNHFHLFRVDQLSILYAIWMTAENILALRNCKRLDLGFIRLNAVDMNRILREYIKNPGNLQEIRLTCYECLELDEVVKDLKIVGIEGGDNPKYWFAGQNGIRISAMMESIRTLLITRET</sequence>
<evidence type="ECO:0000259" key="1">
    <source>
        <dbReference type="PROSITE" id="PS50181"/>
    </source>
</evidence>
<organism evidence="2 3">
    <name type="scientific">Caenorhabditis tropicalis</name>
    <dbReference type="NCBI Taxonomy" id="1561998"/>
    <lineage>
        <taxon>Eukaryota</taxon>
        <taxon>Metazoa</taxon>
        <taxon>Ecdysozoa</taxon>
        <taxon>Nematoda</taxon>
        <taxon>Chromadorea</taxon>
        <taxon>Rhabditida</taxon>
        <taxon>Rhabditina</taxon>
        <taxon>Rhabditomorpha</taxon>
        <taxon>Rhabditoidea</taxon>
        <taxon>Rhabditidae</taxon>
        <taxon>Peloderinae</taxon>
        <taxon>Caenorhabditis</taxon>
    </lineage>
</organism>
<proteinExistence type="predicted"/>
<dbReference type="PROSITE" id="PS50181">
    <property type="entry name" value="FBOX"/>
    <property type="match status" value="1"/>
</dbReference>
<name>A0A1I7UT74_9PELO</name>
<dbReference type="Pfam" id="PF00646">
    <property type="entry name" value="F-box"/>
    <property type="match status" value="1"/>
</dbReference>
<reference evidence="3" key="1">
    <citation type="submission" date="2016-11" db="UniProtKB">
        <authorList>
            <consortium name="WormBaseParasite"/>
        </authorList>
    </citation>
    <scope>IDENTIFICATION</scope>
</reference>
<evidence type="ECO:0000313" key="3">
    <source>
        <dbReference type="WBParaSite" id="Csp11.Scaffold630.g19105.t1"/>
    </source>
</evidence>
<dbReference type="Proteomes" id="UP000095282">
    <property type="component" value="Unplaced"/>
</dbReference>
<dbReference type="AlphaFoldDB" id="A0A1I7UT74"/>
<dbReference type="WBParaSite" id="Csp11.Scaffold630.g19105.t1">
    <property type="protein sequence ID" value="Csp11.Scaffold630.g19105.t1"/>
    <property type="gene ID" value="Csp11.Scaffold630.g19105"/>
</dbReference>
<accession>A0A1I7UT74</accession>
<keyword evidence="2" id="KW-1185">Reference proteome</keyword>
<dbReference type="PANTHER" id="PTHR21503:SF8">
    <property type="entry name" value="F-BOX ASSOCIATED DOMAIN-CONTAINING PROTEIN-RELATED"/>
    <property type="match status" value="1"/>
</dbReference>